<dbReference type="FunCoup" id="A0A1Y5TYR7">
    <property type="interactions" value="56"/>
</dbReference>
<dbReference type="GO" id="GO:0006144">
    <property type="term" value="P:purine nucleobase metabolic process"/>
    <property type="evidence" value="ECO:0007669"/>
    <property type="project" value="UniProtKB-KW"/>
</dbReference>
<evidence type="ECO:0000256" key="2">
    <source>
        <dbReference type="ARBA" id="ARBA00022631"/>
    </source>
</evidence>
<dbReference type="GO" id="GO:0004848">
    <property type="term" value="F:ureidoglycolate hydrolase activity"/>
    <property type="evidence" value="ECO:0007669"/>
    <property type="project" value="InterPro"/>
</dbReference>
<dbReference type="Pfam" id="PF04115">
    <property type="entry name" value="Ureidogly_lyase"/>
    <property type="match status" value="1"/>
</dbReference>
<comment type="catalytic activity">
    <reaction evidence="4">
        <text>(S)-ureidoglycolate = urea + glyoxylate</text>
        <dbReference type="Rhea" id="RHEA:11304"/>
        <dbReference type="ChEBI" id="CHEBI:16199"/>
        <dbReference type="ChEBI" id="CHEBI:36655"/>
        <dbReference type="ChEBI" id="CHEBI:57296"/>
        <dbReference type="EC" id="4.3.2.3"/>
    </reaction>
</comment>
<dbReference type="PANTHER" id="PTHR21221:SF1">
    <property type="entry name" value="UREIDOGLYCOLATE LYASE"/>
    <property type="match status" value="1"/>
</dbReference>
<evidence type="ECO:0000256" key="3">
    <source>
        <dbReference type="ARBA" id="ARBA00023239"/>
    </source>
</evidence>
<gene>
    <name evidence="5" type="primary">allA</name>
    <name evidence="5" type="ORF">OCH7691_04028</name>
</gene>
<proteinExistence type="predicted"/>
<dbReference type="Gene3D" id="2.60.120.480">
    <property type="entry name" value="Ureidoglycolate hydrolase"/>
    <property type="match status" value="1"/>
</dbReference>
<dbReference type="GO" id="GO:0000256">
    <property type="term" value="P:allantoin catabolic process"/>
    <property type="evidence" value="ECO:0007669"/>
    <property type="project" value="InterPro"/>
</dbReference>
<dbReference type="PANTHER" id="PTHR21221">
    <property type="entry name" value="UREIDOGLYCOLATE HYDROLASE"/>
    <property type="match status" value="1"/>
</dbReference>
<dbReference type="Proteomes" id="UP000193200">
    <property type="component" value="Unassembled WGS sequence"/>
</dbReference>
<dbReference type="InterPro" id="IPR007247">
    <property type="entry name" value="Ureidogly_lyase"/>
</dbReference>
<evidence type="ECO:0000313" key="5">
    <source>
        <dbReference type="EMBL" id="SLN76082.1"/>
    </source>
</evidence>
<evidence type="ECO:0000313" key="6">
    <source>
        <dbReference type="Proteomes" id="UP000193200"/>
    </source>
</evidence>
<organism evidence="5 6">
    <name type="scientific">Oceanibacterium hippocampi</name>
    <dbReference type="NCBI Taxonomy" id="745714"/>
    <lineage>
        <taxon>Bacteria</taxon>
        <taxon>Pseudomonadati</taxon>
        <taxon>Pseudomonadota</taxon>
        <taxon>Alphaproteobacteria</taxon>
        <taxon>Sneathiellales</taxon>
        <taxon>Sneathiellaceae</taxon>
        <taxon>Oceanibacterium</taxon>
    </lineage>
</organism>
<dbReference type="SUPFAM" id="SSF51182">
    <property type="entry name" value="RmlC-like cupins"/>
    <property type="match status" value="1"/>
</dbReference>
<comment type="subunit">
    <text evidence="1">Homodimer.</text>
</comment>
<dbReference type="InParanoid" id="A0A1Y5TYR7"/>
<name>A0A1Y5TYR7_9PROT</name>
<evidence type="ECO:0000256" key="1">
    <source>
        <dbReference type="ARBA" id="ARBA00011738"/>
    </source>
</evidence>
<dbReference type="RefSeq" id="WP_085885355.1">
    <property type="nucleotide sequence ID" value="NZ_FWFR01000004.1"/>
</dbReference>
<accession>A0A1Y5TYR7</accession>
<keyword evidence="2" id="KW-0659">Purine metabolism</keyword>
<dbReference type="PIRSF" id="PIRSF017306">
    <property type="entry name" value="Ureidogly_hydro"/>
    <property type="match status" value="1"/>
</dbReference>
<dbReference type="GO" id="GO:0050385">
    <property type="term" value="F:ureidoglycolate lyase activity"/>
    <property type="evidence" value="ECO:0007669"/>
    <property type="project" value="UniProtKB-EC"/>
</dbReference>
<keyword evidence="6" id="KW-1185">Reference proteome</keyword>
<dbReference type="AlphaFoldDB" id="A0A1Y5TYR7"/>
<dbReference type="EC" id="4.3.2.3" evidence="5"/>
<dbReference type="EMBL" id="FWFR01000004">
    <property type="protein sequence ID" value="SLN76082.1"/>
    <property type="molecule type" value="Genomic_DNA"/>
</dbReference>
<dbReference type="CDD" id="cd20298">
    <property type="entry name" value="cupin_UAH"/>
    <property type="match status" value="1"/>
</dbReference>
<dbReference type="NCBIfam" id="NF009932">
    <property type="entry name" value="PRK13395.1"/>
    <property type="match status" value="1"/>
</dbReference>
<sequence length="173" mass="18590">MSAPVTIRPQPLTDAAFAPYGTVIETAGAEAIPINQGTTTRFHALAELDTAEDGGRAILSVFRATSRPAPIALRLMERHPLGSQAFVPLVPHDWLVVVSPAERPGPADLVAFHARGDQGVQYARNVWHHPLLVLVPEQDFLIADRAGPGENLEEVWFADGAHAVLDIARLTGT</sequence>
<keyword evidence="3 5" id="KW-0456">Lyase</keyword>
<dbReference type="InterPro" id="IPR024060">
    <property type="entry name" value="Ureidoglycolate_lyase_dom_sf"/>
</dbReference>
<dbReference type="InterPro" id="IPR011051">
    <property type="entry name" value="RmlC_Cupin_sf"/>
</dbReference>
<dbReference type="InterPro" id="IPR047233">
    <property type="entry name" value="UAH_cupin"/>
</dbReference>
<evidence type="ECO:0000256" key="4">
    <source>
        <dbReference type="ARBA" id="ARBA00047684"/>
    </source>
</evidence>
<protein>
    <submittedName>
        <fullName evidence="5">Ureidoglycolate lyase</fullName>
        <ecNumber evidence="5">4.3.2.3</ecNumber>
    </submittedName>
</protein>
<reference evidence="5 6" key="1">
    <citation type="submission" date="2017-03" db="EMBL/GenBank/DDBJ databases">
        <authorList>
            <person name="Afonso C.L."/>
            <person name="Miller P.J."/>
            <person name="Scott M.A."/>
            <person name="Spackman E."/>
            <person name="Goraichik I."/>
            <person name="Dimitrov K.M."/>
            <person name="Suarez D.L."/>
            <person name="Swayne D.E."/>
        </authorList>
    </citation>
    <scope>NUCLEOTIDE SEQUENCE [LARGE SCALE GENOMIC DNA]</scope>
    <source>
        <strain evidence="5 6">CECT 7691</strain>
    </source>
</reference>
<dbReference type="OrthoDB" id="9804602at2"/>